<sequence length="340" mass="34381">MPPQAEDPKPKLPVAPDVNQIFNRIALGMAKHQRIFDTLAKHRKPTSAAPTAATGGGGAAAAGGGGGGGFSSLAAGKAAASAPAYAAPTTTNDSSSSSRGSNGTTPRHTDDADLNPAYALPPNAGVGYVPANAAAAAANSTVTAADRDRAQLRSKVLGRNAARQLELAERARAAGHGPKKRGVARDDGSESEEEVGRGAMVRDRGRGAQKKTMGLSTAAGRVAAAGPGSEADSGEDEVKGGRGRKTKRARLGSSPPGSVMGVGSAASGQEEKAGRDEDAVMDDARVETAAEGSTPLPEGDGVEGPGQKQPVGEKKRRKKKKNKKKKSNDRKGEGEVEAAE</sequence>
<feature type="compositionally biased region" description="Basic residues" evidence="1">
    <location>
        <begin position="314"/>
        <end position="328"/>
    </location>
</feature>
<gene>
    <name evidence="2" type="ORF">MFIFM68171_03421</name>
</gene>
<evidence type="ECO:0000313" key="3">
    <source>
        <dbReference type="Proteomes" id="UP001628179"/>
    </source>
</evidence>
<reference evidence="2 3" key="1">
    <citation type="submission" date="2024-09" db="EMBL/GenBank/DDBJ databases">
        <title>Itraconazole resistance in Madurella fahalii resulting from another homologue of gene encoding cytochrome P450 14-alpha sterol demethylase (CYP51).</title>
        <authorList>
            <person name="Yoshioka I."/>
            <person name="Fahal A.H."/>
            <person name="Kaneko S."/>
            <person name="Yaguchi T."/>
        </authorList>
    </citation>
    <scope>NUCLEOTIDE SEQUENCE [LARGE SCALE GENOMIC DNA]</scope>
    <source>
        <strain evidence="2 3">IFM 68171</strain>
    </source>
</reference>
<feature type="compositionally biased region" description="Basic and acidic residues" evidence="1">
    <location>
        <begin position="183"/>
        <end position="206"/>
    </location>
</feature>
<feature type="region of interest" description="Disordered" evidence="1">
    <location>
        <begin position="155"/>
        <end position="340"/>
    </location>
</feature>
<dbReference type="EMBL" id="BAAFSV010000002">
    <property type="protein sequence ID" value="GAB1313211.1"/>
    <property type="molecule type" value="Genomic_DNA"/>
</dbReference>
<evidence type="ECO:0000313" key="2">
    <source>
        <dbReference type="EMBL" id="GAB1313211.1"/>
    </source>
</evidence>
<feature type="compositionally biased region" description="Low complexity" evidence="1">
    <location>
        <begin position="71"/>
        <end position="106"/>
    </location>
</feature>
<feature type="region of interest" description="Disordered" evidence="1">
    <location>
        <begin position="37"/>
        <end position="119"/>
    </location>
</feature>
<name>A0ABQ0G645_9PEZI</name>
<feature type="compositionally biased region" description="Gly residues" evidence="1">
    <location>
        <begin position="54"/>
        <end position="70"/>
    </location>
</feature>
<dbReference type="GeneID" id="98174165"/>
<evidence type="ECO:0000256" key="1">
    <source>
        <dbReference type="SAM" id="MobiDB-lite"/>
    </source>
</evidence>
<comment type="caution">
    <text evidence="2">The sequence shown here is derived from an EMBL/GenBank/DDBJ whole genome shotgun (WGS) entry which is preliminary data.</text>
</comment>
<proteinExistence type="predicted"/>
<feature type="compositionally biased region" description="Basic and acidic residues" evidence="1">
    <location>
        <begin position="269"/>
        <end position="288"/>
    </location>
</feature>
<accession>A0ABQ0G645</accession>
<feature type="compositionally biased region" description="Low complexity" evidence="1">
    <location>
        <begin position="252"/>
        <end position="268"/>
    </location>
</feature>
<protein>
    <submittedName>
        <fullName evidence="2">Uncharacterized protein</fullName>
    </submittedName>
</protein>
<dbReference type="RefSeq" id="XP_070914943.1">
    <property type="nucleotide sequence ID" value="XM_071058842.1"/>
</dbReference>
<keyword evidence="3" id="KW-1185">Reference proteome</keyword>
<organism evidence="2 3">
    <name type="scientific">Madurella fahalii</name>
    <dbReference type="NCBI Taxonomy" id="1157608"/>
    <lineage>
        <taxon>Eukaryota</taxon>
        <taxon>Fungi</taxon>
        <taxon>Dikarya</taxon>
        <taxon>Ascomycota</taxon>
        <taxon>Pezizomycotina</taxon>
        <taxon>Sordariomycetes</taxon>
        <taxon>Sordariomycetidae</taxon>
        <taxon>Sordariales</taxon>
        <taxon>Sordariales incertae sedis</taxon>
        <taxon>Madurella</taxon>
    </lineage>
</organism>
<dbReference type="Proteomes" id="UP001628179">
    <property type="component" value="Unassembled WGS sequence"/>
</dbReference>
<feature type="compositionally biased region" description="Basic residues" evidence="1">
    <location>
        <begin position="241"/>
        <end position="250"/>
    </location>
</feature>